<feature type="compositionally biased region" description="Low complexity" evidence="10">
    <location>
        <begin position="131"/>
        <end position="144"/>
    </location>
</feature>
<dbReference type="PANTHER" id="PTHR10880:SF15">
    <property type="entry name" value="MSL COMPLEX SUBUNIT 3"/>
    <property type="match status" value="1"/>
</dbReference>
<evidence type="ECO:0000259" key="11">
    <source>
        <dbReference type="SMART" id="SM00298"/>
    </source>
</evidence>
<keyword evidence="13" id="KW-1185">Reference proteome</keyword>
<evidence type="ECO:0000256" key="2">
    <source>
        <dbReference type="ARBA" id="ARBA00004286"/>
    </source>
</evidence>
<evidence type="ECO:0000256" key="8">
    <source>
        <dbReference type="ARBA" id="ARBA00023242"/>
    </source>
</evidence>
<protein>
    <recommendedName>
        <fullName evidence="9">Protein male-specific lethal-3</fullName>
    </recommendedName>
</protein>
<evidence type="ECO:0000256" key="7">
    <source>
        <dbReference type="ARBA" id="ARBA00023163"/>
    </source>
</evidence>
<proteinExistence type="predicted"/>
<dbReference type="InterPro" id="IPR016197">
    <property type="entry name" value="Chromo-like_dom_sf"/>
</dbReference>
<dbReference type="InterPro" id="IPR053820">
    <property type="entry name" value="MSL3_chromo-like"/>
</dbReference>
<feature type="compositionally biased region" description="Polar residues" evidence="10">
    <location>
        <begin position="145"/>
        <end position="154"/>
    </location>
</feature>
<dbReference type="Proteomes" id="UP001607302">
    <property type="component" value="Unassembled WGS sequence"/>
</dbReference>
<evidence type="ECO:0000256" key="10">
    <source>
        <dbReference type="SAM" id="MobiDB-lite"/>
    </source>
</evidence>
<accession>A0ABD2A753</accession>
<evidence type="ECO:0000256" key="1">
    <source>
        <dbReference type="ARBA" id="ARBA00004123"/>
    </source>
</evidence>
<dbReference type="Pfam" id="PF05712">
    <property type="entry name" value="MRG"/>
    <property type="match status" value="1"/>
</dbReference>
<dbReference type="GO" id="GO:0005634">
    <property type="term" value="C:nucleus"/>
    <property type="evidence" value="ECO:0007669"/>
    <property type="project" value="UniProtKB-SubCell"/>
</dbReference>
<evidence type="ECO:0000313" key="13">
    <source>
        <dbReference type="Proteomes" id="UP001607302"/>
    </source>
</evidence>
<dbReference type="EMBL" id="JAUDFV010000154">
    <property type="protein sequence ID" value="KAL2716352.1"/>
    <property type="molecule type" value="Genomic_DNA"/>
</dbReference>
<dbReference type="Pfam" id="PF22732">
    <property type="entry name" value="MSL3_chromo-like"/>
    <property type="match status" value="1"/>
</dbReference>
<dbReference type="InterPro" id="IPR008676">
    <property type="entry name" value="MRG"/>
</dbReference>
<organism evidence="12 13">
    <name type="scientific">Vespula squamosa</name>
    <name type="common">Southern yellow jacket</name>
    <name type="synonym">Wasp</name>
    <dbReference type="NCBI Taxonomy" id="30214"/>
    <lineage>
        <taxon>Eukaryota</taxon>
        <taxon>Metazoa</taxon>
        <taxon>Ecdysozoa</taxon>
        <taxon>Arthropoda</taxon>
        <taxon>Hexapoda</taxon>
        <taxon>Insecta</taxon>
        <taxon>Pterygota</taxon>
        <taxon>Neoptera</taxon>
        <taxon>Endopterygota</taxon>
        <taxon>Hymenoptera</taxon>
        <taxon>Apocrita</taxon>
        <taxon>Aculeata</taxon>
        <taxon>Vespoidea</taxon>
        <taxon>Vespidae</taxon>
        <taxon>Vespinae</taxon>
        <taxon>Vespula</taxon>
    </lineage>
</organism>
<dbReference type="InterPro" id="IPR026541">
    <property type="entry name" value="MRG_dom"/>
</dbReference>
<evidence type="ECO:0000256" key="4">
    <source>
        <dbReference type="ARBA" id="ARBA00022843"/>
    </source>
</evidence>
<dbReference type="FunFam" id="2.30.30.140:FF:000042">
    <property type="entry name" value="male-specific lethal 3 homolog"/>
    <property type="match status" value="1"/>
</dbReference>
<evidence type="ECO:0000256" key="9">
    <source>
        <dbReference type="ARBA" id="ARBA00069454"/>
    </source>
</evidence>
<comment type="caution">
    <text evidence="12">The sequence shown here is derived from an EMBL/GenBank/DDBJ whole genome shotgun (WGS) entry which is preliminary data.</text>
</comment>
<gene>
    <name evidence="12" type="ORF">V1478_014028</name>
</gene>
<comment type="subcellular location">
    <subcellularLocation>
        <location evidence="2">Chromosome</location>
    </subcellularLocation>
    <subcellularLocation>
        <location evidence="1">Nucleus</location>
    </subcellularLocation>
</comment>
<evidence type="ECO:0000313" key="12">
    <source>
        <dbReference type="EMBL" id="KAL2716352.1"/>
    </source>
</evidence>
<sequence>MVSTRGPKFKFCDGEKVLCYEPDPTKAKVLYDSKVLDVIINKDQRGRKAVEYLIHFQGWNSSWDRCVTEEYVLKDTEENRQLQRDLAQKAQLQLSEMGAYLYRRERKKRSHKLSDRLNESENQEPRRRARSGGSRATSATTGSSEDGSSGQQADYDTEEVITEEDSESSSDYVGESSDDEGSGGGSQSGASVKPGVDLDIGTTLKRILDLDHDLITSKNKLAVLPAQPTVSNILESWVQHFTTTQLTNIPDKPQRNKANNSIEKTINEVNICREIADGLRIYFDFTLHDLLLYRQEREQYCTLKSSFLYAEQAQMIKEESIENVEISIKEEFEDTEYAHLPPFQEHEQDMESTSKNTINSKRRLRSYRVGSVDENRQLRSFDDLKTDPGNLSSIASTSSRCSSPRGVTLRMPIITSAQINALLQQSNKWRLIPDSSICGNNTPNPSTYYGAIHLTRLFVILPDLLQSADIPNKKLKLLMKYLDMFLSYLEMHREWFGEQFYMQIDNQSMIQASSS</sequence>
<dbReference type="SUPFAM" id="SSF54160">
    <property type="entry name" value="Chromo domain-like"/>
    <property type="match status" value="1"/>
</dbReference>
<dbReference type="Gene3D" id="2.30.30.140">
    <property type="match status" value="1"/>
</dbReference>
<evidence type="ECO:0000256" key="5">
    <source>
        <dbReference type="ARBA" id="ARBA00022853"/>
    </source>
</evidence>
<feature type="compositionally biased region" description="Basic and acidic residues" evidence="10">
    <location>
        <begin position="112"/>
        <end position="126"/>
    </location>
</feature>
<reference evidence="12 13" key="1">
    <citation type="journal article" date="2024" name="Ann. Entomol. Soc. Am.">
        <title>Genomic analyses of the southern and eastern yellowjacket wasps (Hymenoptera: Vespidae) reveal evolutionary signatures of social life.</title>
        <authorList>
            <person name="Catto M.A."/>
            <person name="Caine P.B."/>
            <person name="Orr S.E."/>
            <person name="Hunt B.G."/>
            <person name="Goodisman M.A.D."/>
        </authorList>
    </citation>
    <scope>NUCLEOTIDE SEQUENCE [LARGE SCALE GENOMIC DNA]</scope>
    <source>
        <strain evidence="12">233</strain>
        <tissue evidence="12">Head and thorax</tissue>
    </source>
</reference>
<keyword evidence="5" id="KW-0156">Chromatin regulator</keyword>
<dbReference type="InterPro" id="IPR000953">
    <property type="entry name" value="Chromo/chromo_shadow_dom"/>
</dbReference>
<dbReference type="SMART" id="SM00298">
    <property type="entry name" value="CHROMO"/>
    <property type="match status" value="1"/>
</dbReference>
<feature type="compositionally biased region" description="Acidic residues" evidence="10">
    <location>
        <begin position="155"/>
        <end position="168"/>
    </location>
</feature>
<keyword evidence="8" id="KW-0539">Nucleus</keyword>
<dbReference type="PANTHER" id="PTHR10880">
    <property type="entry name" value="MORTALITY FACTOR 4-LIKE PROTEIN"/>
    <property type="match status" value="1"/>
</dbReference>
<feature type="region of interest" description="Disordered" evidence="10">
    <location>
        <begin position="105"/>
        <end position="196"/>
    </location>
</feature>
<dbReference type="GO" id="GO:0006325">
    <property type="term" value="P:chromatin organization"/>
    <property type="evidence" value="ECO:0007669"/>
    <property type="project" value="UniProtKB-KW"/>
</dbReference>
<dbReference type="GO" id="GO:0010468">
    <property type="term" value="P:regulation of gene expression"/>
    <property type="evidence" value="ECO:0007669"/>
    <property type="project" value="UniProtKB-ARBA"/>
</dbReference>
<feature type="domain" description="Chromo" evidence="11">
    <location>
        <begin position="33"/>
        <end position="90"/>
    </location>
</feature>
<name>A0ABD2A753_VESSQ</name>
<dbReference type="AlphaFoldDB" id="A0ABD2A753"/>
<evidence type="ECO:0000256" key="3">
    <source>
        <dbReference type="ARBA" id="ARBA00022454"/>
    </source>
</evidence>
<dbReference type="Gene3D" id="1.10.274.30">
    <property type="entry name" value="MRG domain"/>
    <property type="match status" value="2"/>
</dbReference>
<keyword evidence="7" id="KW-0804">Transcription</keyword>
<dbReference type="InterPro" id="IPR038217">
    <property type="entry name" value="MRG_C_sf"/>
</dbReference>
<keyword evidence="6" id="KW-0805">Transcription regulation</keyword>
<dbReference type="GO" id="GO:0072487">
    <property type="term" value="C:MSL complex"/>
    <property type="evidence" value="ECO:0007669"/>
    <property type="project" value="UniProtKB-ARBA"/>
</dbReference>
<keyword evidence="3" id="KW-0158">Chromosome</keyword>
<keyword evidence="4" id="KW-0832">Ubl conjugation</keyword>
<evidence type="ECO:0000256" key="6">
    <source>
        <dbReference type="ARBA" id="ARBA00023015"/>
    </source>
</evidence>
<dbReference type="PROSITE" id="PS51640">
    <property type="entry name" value="MRG"/>
    <property type="match status" value="1"/>
</dbReference>